<feature type="transmembrane region" description="Helical" evidence="1">
    <location>
        <begin position="380"/>
        <end position="407"/>
    </location>
</feature>
<dbReference type="Proteomes" id="UP000317429">
    <property type="component" value="Chromosome"/>
</dbReference>
<evidence type="ECO:0000313" key="3">
    <source>
        <dbReference type="Proteomes" id="UP000317429"/>
    </source>
</evidence>
<dbReference type="AlphaFoldDB" id="A0A518DJL5"/>
<reference evidence="2 3" key="1">
    <citation type="submission" date="2019-02" db="EMBL/GenBank/DDBJ databases">
        <title>Deep-cultivation of Planctomycetes and their phenomic and genomic characterization uncovers novel biology.</title>
        <authorList>
            <person name="Wiegand S."/>
            <person name="Jogler M."/>
            <person name="Boedeker C."/>
            <person name="Pinto D."/>
            <person name="Vollmers J."/>
            <person name="Rivas-Marin E."/>
            <person name="Kohn T."/>
            <person name="Peeters S.H."/>
            <person name="Heuer A."/>
            <person name="Rast P."/>
            <person name="Oberbeckmann S."/>
            <person name="Bunk B."/>
            <person name="Jeske O."/>
            <person name="Meyerdierks A."/>
            <person name="Storesund J.E."/>
            <person name="Kallscheuer N."/>
            <person name="Luecker S."/>
            <person name="Lage O.M."/>
            <person name="Pohl T."/>
            <person name="Merkel B.J."/>
            <person name="Hornburger P."/>
            <person name="Mueller R.-W."/>
            <person name="Bruemmer F."/>
            <person name="Labrenz M."/>
            <person name="Spormann A.M."/>
            <person name="Op den Camp H."/>
            <person name="Overmann J."/>
            <person name="Amann R."/>
            <person name="Jetten M.S.M."/>
            <person name="Mascher T."/>
            <person name="Medema M.H."/>
            <person name="Devos D.P."/>
            <person name="Kaster A.-K."/>
            <person name="Ovreas L."/>
            <person name="Rohde M."/>
            <person name="Galperin M.Y."/>
            <person name="Jogler C."/>
        </authorList>
    </citation>
    <scope>NUCLEOTIDE SEQUENCE [LARGE SCALE GENOMIC DNA]</scope>
    <source>
        <strain evidence="2 3">Pla175</strain>
    </source>
</reference>
<dbReference type="RefSeq" id="WP_145291798.1">
    <property type="nucleotide sequence ID" value="NZ_CP036291.1"/>
</dbReference>
<dbReference type="EMBL" id="CP036291">
    <property type="protein sequence ID" value="QDU91636.1"/>
    <property type="molecule type" value="Genomic_DNA"/>
</dbReference>
<accession>A0A518DJL5</accession>
<keyword evidence="1" id="KW-0812">Transmembrane</keyword>
<name>A0A518DJL5_9BACT</name>
<organism evidence="2 3">
    <name type="scientific">Pirellulimonas nuda</name>
    <dbReference type="NCBI Taxonomy" id="2528009"/>
    <lineage>
        <taxon>Bacteria</taxon>
        <taxon>Pseudomonadati</taxon>
        <taxon>Planctomycetota</taxon>
        <taxon>Planctomycetia</taxon>
        <taxon>Pirellulales</taxon>
        <taxon>Lacipirellulaceae</taxon>
        <taxon>Pirellulimonas</taxon>
    </lineage>
</organism>
<gene>
    <name evidence="2" type="ORF">Pla175_50660</name>
</gene>
<feature type="transmembrane region" description="Helical" evidence="1">
    <location>
        <begin position="292"/>
        <end position="313"/>
    </location>
</feature>
<feature type="transmembrane region" description="Helical" evidence="1">
    <location>
        <begin position="203"/>
        <end position="221"/>
    </location>
</feature>
<feature type="transmembrane region" description="Helical" evidence="1">
    <location>
        <begin position="20"/>
        <end position="38"/>
    </location>
</feature>
<feature type="transmembrane region" description="Helical" evidence="1">
    <location>
        <begin position="440"/>
        <end position="458"/>
    </location>
</feature>
<evidence type="ECO:0000256" key="1">
    <source>
        <dbReference type="SAM" id="Phobius"/>
    </source>
</evidence>
<keyword evidence="1" id="KW-1133">Transmembrane helix</keyword>
<keyword evidence="1" id="KW-0472">Membrane</keyword>
<feature type="transmembrane region" description="Helical" evidence="1">
    <location>
        <begin position="178"/>
        <end position="196"/>
    </location>
</feature>
<keyword evidence="3" id="KW-1185">Reference proteome</keyword>
<feature type="transmembrane region" description="Helical" evidence="1">
    <location>
        <begin position="45"/>
        <end position="66"/>
    </location>
</feature>
<proteinExistence type="predicted"/>
<feature type="transmembrane region" description="Helical" evidence="1">
    <location>
        <begin position="337"/>
        <end position="359"/>
    </location>
</feature>
<evidence type="ECO:0000313" key="2">
    <source>
        <dbReference type="EMBL" id="QDU91636.1"/>
    </source>
</evidence>
<feature type="transmembrane region" description="Helical" evidence="1">
    <location>
        <begin position="227"/>
        <end position="245"/>
    </location>
</feature>
<dbReference type="OrthoDB" id="278798at2"/>
<feature type="transmembrane region" description="Helical" evidence="1">
    <location>
        <begin position="86"/>
        <end position="114"/>
    </location>
</feature>
<feature type="transmembrane region" description="Helical" evidence="1">
    <location>
        <begin position="413"/>
        <end position="433"/>
    </location>
</feature>
<feature type="transmembrane region" description="Helical" evidence="1">
    <location>
        <begin position="470"/>
        <end position="490"/>
    </location>
</feature>
<feature type="transmembrane region" description="Helical" evidence="1">
    <location>
        <begin position="146"/>
        <end position="166"/>
    </location>
</feature>
<dbReference type="KEGG" id="pnd:Pla175_50660"/>
<protein>
    <submittedName>
        <fullName evidence="2">ABC-2 family transporter protein</fullName>
    </submittedName>
</protein>
<sequence length="498" mass="53262">MNTPWAALVWKEWRETRWKMAALALLMAGFVLLTAITVKSRPFDGLLALGTLIVGACGIFVALGVAGGENARGTQQFLASLPVQSWRAAVAKLAMGAFAILTPAVALVVCVAAAQALATAFDPGNASRFALSQERPAQLLSKVPEALLMLSCVGLSFYLWTAAFAVNSNDEVRAGIKGVGGLVLWMLFCITVSNAAENTPLQFLSLTIVSLGPLGFLTSVIWDPYVWWPFLLSAVGHVLAAVWFVRRWGVESSLGSARQPQIPTVVTYWLSPPRRSITRALGWKALRESGPVVAAGLIGALGLGTLMSVIAYASHESFSRRGITTSYDWIEESVESLTFSFAFFGFLIAIVCGVGTVWGDVQPGINTFWRSRPCPPSPWFWSKCVVSLALIGVAFSLPSLLPVYGIWYSGNGVQMVINAALGALVGYATAVLMTTVLRSAVYACIVALAAAIATVSIVGNRSEWLPSAEARAALFVGMAGMMLLVAWQAFRKDWSVRG</sequence>